<keyword evidence="3" id="KW-1185">Reference proteome</keyword>
<sequence>MNPSGWAACQDQAQPMPQSARPPRHGNGNEERDIDGGKDAEQRVDNAGPPGGLSGADGEPAVKPWPAPT</sequence>
<protein>
    <submittedName>
        <fullName evidence="2">Uncharacterized protein</fullName>
    </submittedName>
</protein>
<reference evidence="2 3" key="1">
    <citation type="submission" date="2021-01" db="EMBL/GenBank/DDBJ databases">
        <title>Whole genome shotgun sequence of Actinoplanes deccanensis NBRC 13994.</title>
        <authorList>
            <person name="Komaki H."/>
            <person name="Tamura T."/>
        </authorList>
    </citation>
    <scope>NUCLEOTIDE SEQUENCE [LARGE SCALE GENOMIC DNA]</scope>
    <source>
        <strain evidence="2 3">NBRC 13994</strain>
    </source>
</reference>
<dbReference type="EMBL" id="BOMI01000155">
    <property type="protein sequence ID" value="GID78963.1"/>
    <property type="molecule type" value="Genomic_DNA"/>
</dbReference>
<name>A0ABQ3YG26_9ACTN</name>
<evidence type="ECO:0000313" key="2">
    <source>
        <dbReference type="EMBL" id="GID78963.1"/>
    </source>
</evidence>
<proteinExistence type="predicted"/>
<evidence type="ECO:0000256" key="1">
    <source>
        <dbReference type="SAM" id="MobiDB-lite"/>
    </source>
</evidence>
<comment type="caution">
    <text evidence="2">The sequence shown here is derived from an EMBL/GenBank/DDBJ whole genome shotgun (WGS) entry which is preliminary data.</text>
</comment>
<evidence type="ECO:0000313" key="3">
    <source>
        <dbReference type="Proteomes" id="UP000609879"/>
    </source>
</evidence>
<feature type="region of interest" description="Disordered" evidence="1">
    <location>
        <begin position="1"/>
        <end position="69"/>
    </location>
</feature>
<accession>A0ABQ3YG26</accession>
<organism evidence="2 3">
    <name type="scientific">Paractinoplanes deccanensis</name>
    <dbReference type="NCBI Taxonomy" id="113561"/>
    <lineage>
        <taxon>Bacteria</taxon>
        <taxon>Bacillati</taxon>
        <taxon>Actinomycetota</taxon>
        <taxon>Actinomycetes</taxon>
        <taxon>Micromonosporales</taxon>
        <taxon>Micromonosporaceae</taxon>
        <taxon>Paractinoplanes</taxon>
    </lineage>
</organism>
<dbReference type="Proteomes" id="UP000609879">
    <property type="component" value="Unassembled WGS sequence"/>
</dbReference>
<gene>
    <name evidence="2" type="ORF">Ade02nite_76040</name>
</gene>
<feature type="compositionally biased region" description="Basic and acidic residues" evidence="1">
    <location>
        <begin position="27"/>
        <end position="44"/>
    </location>
</feature>